<keyword evidence="4" id="KW-0223">Dioxygenase</keyword>
<dbReference type="PANTHER" id="PTHR32332:SF38">
    <property type="entry name" value="MONOOXYGENASE RV1533-RELATED"/>
    <property type="match status" value="1"/>
</dbReference>
<evidence type="ECO:0000256" key="2">
    <source>
        <dbReference type="ARBA" id="ARBA00022643"/>
    </source>
</evidence>
<protein>
    <submittedName>
        <fullName evidence="4">NAD(P)H-dependent flavin oxidoreductase YrpB, nitropropane dioxygenase family</fullName>
    </submittedName>
</protein>
<evidence type="ECO:0000313" key="5">
    <source>
        <dbReference type="Proteomes" id="UP000198677"/>
    </source>
</evidence>
<dbReference type="PANTHER" id="PTHR32332">
    <property type="entry name" value="2-NITROPROPANE DIOXYGENASE"/>
    <property type="match status" value="1"/>
</dbReference>
<dbReference type="InterPro" id="IPR004136">
    <property type="entry name" value="NMO"/>
</dbReference>
<dbReference type="Pfam" id="PF03060">
    <property type="entry name" value="NMO"/>
    <property type="match status" value="1"/>
</dbReference>
<keyword evidence="2" id="KW-0288">FMN</keyword>
<sequence length="378" mass="40395">MHTPLCDELGIEFPIFAFTHCRDVVVAVSKAGGFGVLGAVGFTPEELEIELNWIDEHIGDHPYGVDIVIPNKYEGMDSNLSADELTKMLQSMVPKETLDFGRKILTDHGVPLPDDGNENALQLLGWTEATATPQVEVALQHPKVTLIANALGTPPADMIKHIHDAGRKVAALCGSPYQARKHADAGVDIIIAQGGEGGGHCGEVGSIVLWPQVVKEVAPVPVLAAGGIGSGQQIAAALAMGAQGAWSGSQWLMVEEAENTPVQQAAYANASSRDTVRSRSFTGKPCRMLRNDWTEAWEQEGNPEPLGMPLQYMVSGMAVAATHKYPDETVDVAFNPVGQVVGQFTKVEKTSAVIERWVQEYLEATGTLEQLNNAAANA</sequence>
<evidence type="ECO:0000256" key="1">
    <source>
        <dbReference type="ARBA" id="ARBA00022630"/>
    </source>
</evidence>
<accession>A0A1H7SIF4</accession>
<keyword evidence="3" id="KW-0560">Oxidoreductase</keyword>
<dbReference type="Proteomes" id="UP000198677">
    <property type="component" value="Unassembled WGS sequence"/>
</dbReference>
<dbReference type="InterPro" id="IPR013785">
    <property type="entry name" value="Aldolase_TIM"/>
</dbReference>
<proteinExistence type="predicted"/>
<dbReference type="CDD" id="cd04730">
    <property type="entry name" value="NPD_like"/>
    <property type="match status" value="1"/>
</dbReference>
<name>A0A1H7SIF4_9NOCA</name>
<dbReference type="EMBL" id="FOAW01000013">
    <property type="protein sequence ID" value="SEL72303.1"/>
    <property type="molecule type" value="Genomic_DNA"/>
</dbReference>
<dbReference type="Gene3D" id="3.20.20.70">
    <property type="entry name" value="Aldolase class I"/>
    <property type="match status" value="1"/>
</dbReference>
<dbReference type="RefSeq" id="WP_072753761.1">
    <property type="nucleotide sequence ID" value="NZ_FOAW01000013.1"/>
</dbReference>
<dbReference type="GO" id="GO:0018580">
    <property type="term" value="F:nitronate monooxygenase activity"/>
    <property type="evidence" value="ECO:0007669"/>
    <property type="project" value="InterPro"/>
</dbReference>
<dbReference type="AlphaFoldDB" id="A0A1H7SIF4"/>
<evidence type="ECO:0000313" key="4">
    <source>
        <dbReference type="EMBL" id="SEL72303.1"/>
    </source>
</evidence>
<dbReference type="OrthoDB" id="7165168at2"/>
<reference evidence="5" key="1">
    <citation type="submission" date="2016-10" db="EMBL/GenBank/DDBJ databases">
        <authorList>
            <person name="Varghese N."/>
            <person name="Submissions S."/>
        </authorList>
    </citation>
    <scope>NUCLEOTIDE SEQUENCE [LARGE SCALE GENOMIC DNA]</scope>
    <source>
        <strain evidence="5">DSM 44675</strain>
    </source>
</reference>
<dbReference type="SUPFAM" id="SSF51412">
    <property type="entry name" value="Inosine monophosphate dehydrogenase (IMPDH)"/>
    <property type="match status" value="1"/>
</dbReference>
<gene>
    <name evidence="4" type="ORF">SAMN05444583_113104</name>
</gene>
<dbReference type="GO" id="GO:0051213">
    <property type="term" value="F:dioxygenase activity"/>
    <property type="evidence" value="ECO:0007669"/>
    <property type="project" value="UniProtKB-KW"/>
</dbReference>
<keyword evidence="1" id="KW-0285">Flavoprotein</keyword>
<evidence type="ECO:0000256" key="3">
    <source>
        <dbReference type="ARBA" id="ARBA00023002"/>
    </source>
</evidence>
<dbReference type="FunFam" id="3.20.20.70:FF:000189">
    <property type="entry name" value="Nitronate monooxygenase"/>
    <property type="match status" value="1"/>
</dbReference>
<organism evidence="4 5">
    <name type="scientific">Rhodococcus maanshanensis</name>
    <dbReference type="NCBI Taxonomy" id="183556"/>
    <lineage>
        <taxon>Bacteria</taxon>
        <taxon>Bacillati</taxon>
        <taxon>Actinomycetota</taxon>
        <taxon>Actinomycetes</taxon>
        <taxon>Mycobacteriales</taxon>
        <taxon>Nocardiaceae</taxon>
        <taxon>Rhodococcus</taxon>
    </lineage>
</organism>
<keyword evidence="5" id="KW-1185">Reference proteome</keyword>